<dbReference type="EMBL" id="CP025704">
    <property type="protein sequence ID" value="AUN99912.1"/>
    <property type="molecule type" value="Genomic_DNA"/>
</dbReference>
<evidence type="ECO:0000313" key="1">
    <source>
        <dbReference type="EMBL" id="AUN99912.1"/>
    </source>
</evidence>
<dbReference type="SUPFAM" id="SSF51556">
    <property type="entry name" value="Metallo-dependent hydrolases"/>
    <property type="match status" value="1"/>
</dbReference>
<dbReference type="InterPro" id="IPR006680">
    <property type="entry name" value="Amidohydro-rel"/>
</dbReference>
<evidence type="ECO:0000313" key="2">
    <source>
        <dbReference type="Proteomes" id="UP000235584"/>
    </source>
</evidence>
<dbReference type="InterPro" id="IPR011059">
    <property type="entry name" value="Metal-dep_hydrolase_composite"/>
</dbReference>
<name>A0A2K9NWM2_BACTC</name>
<dbReference type="Pfam" id="PF01979">
    <property type="entry name" value="Amidohydro_1"/>
    <property type="match status" value="1"/>
</dbReference>
<dbReference type="KEGG" id="bsto:C0V70_17730"/>
<dbReference type="Gene3D" id="3.20.20.140">
    <property type="entry name" value="Metal-dependent hydrolases"/>
    <property type="match status" value="1"/>
</dbReference>
<organism evidence="1 2">
    <name type="scientific">Bacteriovorax stolpii</name>
    <name type="common">Bdellovibrio stolpii</name>
    <dbReference type="NCBI Taxonomy" id="960"/>
    <lineage>
        <taxon>Bacteria</taxon>
        <taxon>Pseudomonadati</taxon>
        <taxon>Bdellovibrionota</taxon>
        <taxon>Bacteriovoracia</taxon>
        <taxon>Bacteriovoracales</taxon>
        <taxon>Bacteriovoracaceae</taxon>
        <taxon>Bacteriovorax</taxon>
    </lineage>
</organism>
<dbReference type="InterPro" id="IPR051781">
    <property type="entry name" value="Metallo-dep_Hydrolase"/>
</dbReference>
<dbReference type="SUPFAM" id="SSF51338">
    <property type="entry name" value="Composite domain of metallo-dependent hydrolases"/>
    <property type="match status" value="1"/>
</dbReference>
<dbReference type="Gene3D" id="2.30.40.10">
    <property type="entry name" value="Urease, subunit C, domain 1"/>
    <property type="match status" value="1"/>
</dbReference>
<proteinExistence type="predicted"/>
<reference evidence="1 2" key="1">
    <citation type="submission" date="2018-01" db="EMBL/GenBank/DDBJ databases">
        <title>Complete genome sequence of Bacteriovorax stolpii DSM12778.</title>
        <authorList>
            <person name="Tang B."/>
            <person name="Chang J."/>
        </authorList>
    </citation>
    <scope>NUCLEOTIDE SEQUENCE [LARGE SCALE GENOMIC DNA]</scope>
    <source>
        <strain evidence="1 2">DSM 12778</strain>
    </source>
</reference>
<dbReference type="InterPro" id="IPR032466">
    <property type="entry name" value="Metal_Hydrolase"/>
</dbReference>
<protein>
    <submittedName>
        <fullName evidence="1">Uncharacterized protein</fullName>
    </submittedName>
</protein>
<dbReference type="Proteomes" id="UP000235584">
    <property type="component" value="Chromosome"/>
</dbReference>
<keyword evidence="2" id="KW-1185">Reference proteome</keyword>
<dbReference type="PANTHER" id="PTHR43135">
    <property type="entry name" value="ALPHA-D-RIBOSE 1-METHYLPHOSPHONATE 5-TRIPHOSPHATE DIPHOSPHATASE"/>
    <property type="match status" value="1"/>
</dbReference>
<accession>A0A2K9NWM2</accession>
<dbReference type="PANTHER" id="PTHR43135:SF3">
    <property type="entry name" value="ALPHA-D-RIBOSE 1-METHYLPHOSPHONATE 5-TRIPHOSPHATE DIPHOSPHATASE"/>
    <property type="match status" value="1"/>
</dbReference>
<dbReference type="GO" id="GO:0016810">
    <property type="term" value="F:hydrolase activity, acting on carbon-nitrogen (but not peptide) bonds"/>
    <property type="evidence" value="ECO:0007669"/>
    <property type="project" value="InterPro"/>
</dbReference>
<sequence length="404" mass="46146">MIIVLLTFLFSYSQANEINLFPKAYFDTEKGVMIYGKVIQVKDDKITGIFNRNQVKTVTELKNLYLLPGFIDCHSHVLLAQLKGETEFEDTLSREARLAPADRINRAKGFLKDYLKAGFTSLCDLGNSGKFLDVQLRKQTESDKSFPHLYVSGPGIATNKGQFPENAKMGEVNNEYSIVDAKADVDKLLQGYLNQNVDILKIYLDNNPGAGSMDETLLKKILSNSKSKNFKKITYHASELKSFELAEKVGIQSIEHANQITLTDKVSSLRYITPTDQDSETLKEFSYYREPFYRAQSQRLKELYKRKFVLVFGPDFYFHNPPVFNRAQYVKRTLKTYLEANIPKIEILRALTLNPAKSLREENKVGVIKKGAYANLIGFKKNPMETFDVIFEEPMVINRGSFLK</sequence>
<gene>
    <name evidence="1" type="ORF">C0V70_17730</name>
</gene>
<dbReference type="RefSeq" id="WP_102245201.1">
    <property type="nucleotide sequence ID" value="NZ_CP025704.1"/>
</dbReference>
<dbReference type="AlphaFoldDB" id="A0A2K9NWM2"/>